<organism evidence="2">
    <name type="scientific">Arundo donax</name>
    <name type="common">Giant reed</name>
    <name type="synonym">Donax arundinaceus</name>
    <dbReference type="NCBI Taxonomy" id="35708"/>
    <lineage>
        <taxon>Eukaryota</taxon>
        <taxon>Viridiplantae</taxon>
        <taxon>Streptophyta</taxon>
        <taxon>Embryophyta</taxon>
        <taxon>Tracheophyta</taxon>
        <taxon>Spermatophyta</taxon>
        <taxon>Magnoliopsida</taxon>
        <taxon>Liliopsida</taxon>
        <taxon>Poales</taxon>
        <taxon>Poaceae</taxon>
        <taxon>PACMAD clade</taxon>
        <taxon>Arundinoideae</taxon>
        <taxon>Arundineae</taxon>
        <taxon>Arundo</taxon>
    </lineage>
</organism>
<evidence type="ECO:0000313" key="2">
    <source>
        <dbReference type="EMBL" id="JAE34944.1"/>
    </source>
</evidence>
<feature type="compositionally biased region" description="Polar residues" evidence="1">
    <location>
        <begin position="13"/>
        <end position="32"/>
    </location>
</feature>
<feature type="region of interest" description="Disordered" evidence="1">
    <location>
        <begin position="1"/>
        <end position="34"/>
    </location>
</feature>
<sequence length="71" mass="8013">MVLSPQAPLELAQPTSDTNPTHRQGKSSQTRTLPHLAQVLHSQTPPLDQPQYHPRHSSMLHCWVPARSQRC</sequence>
<evidence type="ECO:0000256" key="1">
    <source>
        <dbReference type="SAM" id="MobiDB-lite"/>
    </source>
</evidence>
<dbReference type="EMBL" id="GBRH01162952">
    <property type="protein sequence ID" value="JAE34944.1"/>
    <property type="molecule type" value="Transcribed_RNA"/>
</dbReference>
<dbReference type="AlphaFoldDB" id="A0A0A9HGK5"/>
<protein>
    <submittedName>
        <fullName evidence="2">Uncharacterized protein</fullName>
    </submittedName>
</protein>
<proteinExistence type="predicted"/>
<accession>A0A0A9HGK5</accession>
<reference evidence="2" key="1">
    <citation type="submission" date="2014-09" db="EMBL/GenBank/DDBJ databases">
        <authorList>
            <person name="Magalhaes I.L.F."/>
            <person name="Oliveira U."/>
            <person name="Santos F.R."/>
            <person name="Vidigal T.H.D.A."/>
            <person name="Brescovit A.D."/>
            <person name="Santos A.J."/>
        </authorList>
    </citation>
    <scope>NUCLEOTIDE SEQUENCE</scope>
    <source>
        <tissue evidence="2">Shoot tissue taken approximately 20 cm above the soil surface</tissue>
    </source>
</reference>
<reference evidence="2" key="2">
    <citation type="journal article" date="2015" name="Data Brief">
        <title>Shoot transcriptome of the giant reed, Arundo donax.</title>
        <authorList>
            <person name="Barrero R.A."/>
            <person name="Guerrero F.D."/>
            <person name="Moolhuijzen P."/>
            <person name="Goolsby J.A."/>
            <person name="Tidwell J."/>
            <person name="Bellgard S.E."/>
            <person name="Bellgard M.I."/>
        </authorList>
    </citation>
    <scope>NUCLEOTIDE SEQUENCE</scope>
    <source>
        <tissue evidence="2">Shoot tissue taken approximately 20 cm above the soil surface</tissue>
    </source>
</reference>
<name>A0A0A9HGK5_ARUDO</name>